<evidence type="ECO:0000313" key="6">
    <source>
        <dbReference type="Proteomes" id="UP001055712"/>
    </source>
</evidence>
<comment type="caution">
    <text evidence="5">The sequence shown here is derived from an EMBL/GenBank/DDBJ whole genome shotgun (WGS) entry which is preliminary data.</text>
</comment>
<feature type="domain" description="RING-CH-type" evidence="4">
    <location>
        <begin position="38"/>
        <end position="108"/>
    </location>
</feature>
<dbReference type="SUPFAM" id="SSF57850">
    <property type="entry name" value="RING/U-box"/>
    <property type="match status" value="1"/>
</dbReference>
<organism evidence="5 6">
    <name type="scientific">Chlorella vulgaris</name>
    <name type="common">Green alga</name>
    <dbReference type="NCBI Taxonomy" id="3077"/>
    <lineage>
        <taxon>Eukaryota</taxon>
        <taxon>Viridiplantae</taxon>
        <taxon>Chlorophyta</taxon>
        <taxon>core chlorophytes</taxon>
        <taxon>Trebouxiophyceae</taxon>
        <taxon>Chlorellales</taxon>
        <taxon>Chlorellaceae</taxon>
        <taxon>Chlorella clade</taxon>
        <taxon>Chlorella</taxon>
    </lineage>
</organism>
<gene>
    <name evidence="5" type="ORF">D9Q98_007146</name>
</gene>
<dbReference type="Gene3D" id="3.30.40.10">
    <property type="entry name" value="Zinc/RING finger domain, C3HC4 (zinc finger)"/>
    <property type="match status" value="1"/>
</dbReference>
<dbReference type="CDD" id="cd16495">
    <property type="entry name" value="RING_CH-C4HC3_MARCH"/>
    <property type="match status" value="1"/>
</dbReference>
<name>A0A9D4TJL3_CHLVU</name>
<keyword evidence="3" id="KW-0862">Zinc</keyword>
<dbReference type="SMART" id="SM00744">
    <property type="entry name" value="RINGv"/>
    <property type="match status" value="1"/>
</dbReference>
<reference evidence="5" key="2">
    <citation type="submission" date="2020-11" db="EMBL/GenBank/DDBJ databases">
        <authorList>
            <person name="Cecchin M."/>
            <person name="Marcolungo L."/>
            <person name="Rossato M."/>
            <person name="Girolomoni L."/>
            <person name="Cosentino E."/>
            <person name="Cuine S."/>
            <person name="Li-Beisson Y."/>
            <person name="Delledonne M."/>
            <person name="Ballottari M."/>
        </authorList>
    </citation>
    <scope>NUCLEOTIDE SEQUENCE</scope>
    <source>
        <strain evidence="5">211/11P</strain>
        <tissue evidence="5">Whole cell</tissue>
    </source>
</reference>
<dbReference type="Pfam" id="PF12906">
    <property type="entry name" value="RINGv"/>
    <property type="match status" value="1"/>
</dbReference>
<dbReference type="EMBL" id="SIDB01000010">
    <property type="protein sequence ID" value="KAI3427211.1"/>
    <property type="molecule type" value="Genomic_DNA"/>
</dbReference>
<keyword evidence="2" id="KW-0863">Zinc-finger</keyword>
<evidence type="ECO:0000256" key="3">
    <source>
        <dbReference type="ARBA" id="ARBA00022833"/>
    </source>
</evidence>
<proteinExistence type="predicted"/>
<dbReference type="InterPro" id="IPR011016">
    <property type="entry name" value="Znf_RING-CH"/>
</dbReference>
<dbReference type="OrthoDB" id="515460at2759"/>
<evidence type="ECO:0000256" key="1">
    <source>
        <dbReference type="ARBA" id="ARBA00022723"/>
    </source>
</evidence>
<dbReference type="GO" id="GO:0008270">
    <property type="term" value="F:zinc ion binding"/>
    <property type="evidence" value="ECO:0007669"/>
    <property type="project" value="UniProtKB-KW"/>
</dbReference>
<evidence type="ECO:0000259" key="4">
    <source>
        <dbReference type="PROSITE" id="PS51292"/>
    </source>
</evidence>
<protein>
    <recommendedName>
        <fullName evidence="4">RING-CH-type domain-containing protein</fullName>
    </recommendedName>
</protein>
<dbReference type="PANTHER" id="PTHR46347:SF1">
    <property type="entry name" value="RING_FYVE_PHD ZINC FINGER SUPERFAMILY PROTEIN"/>
    <property type="match status" value="1"/>
</dbReference>
<evidence type="ECO:0000256" key="2">
    <source>
        <dbReference type="ARBA" id="ARBA00022771"/>
    </source>
</evidence>
<dbReference type="AlphaFoldDB" id="A0A9D4TJL3"/>
<dbReference type="PROSITE" id="PS51292">
    <property type="entry name" value="ZF_RING_CH"/>
    <property type="match status" value="1"/>
</dbReference>
<sequence length="345" mass="36646">MQGALPPARPPGLRSLASTASDGLAAQEAVAAAAVAAAVDAAGPSCRICWQEADDDQDGELLAPCLCSGSSRFVHRRCLMEWMRTVAEQKGVVAAQQCDVCRAPYELPRDMRLRESPRAYVQRQAQAALATRIGNAATWYAAGSIVFATVCGVHGVWLSLGTVPRVVQAMQRDPLQAYRYMMADVGLSMIGEVMANGHAIARRLSAVRYAEALMAHLCIDWAQHQAALFLPRSLLPFAVALCTAGRGATMAVQYVHMATMLMIGGCVRGMGHGLAVAAAIPTQLVTHVAGGASRGLTAAFGVLQRVWLAQRGAHGGRRRRRVPGARGQAALSGRDFGYAMTAVRR</sequence>
<accession>A0A9D4TJL3</accession>
<dbReference type="PANTHER" id="PTHR46347">
    <property type="entry name" value="RING/FYVE/PHD ZINC FINGER SUPERFAMILY PROTEIN"/>
    <property type="match status" value="1"/>
</dbReference>
<evidence type="ECO:0000313" key="5">
    <source>
        <dbReference type="EMBL" id="KAI3427211.1"/>
    </source>
</evidence>
<reference evidence="5" key="1">
    <citation type="journal article" date="2019" name="Plant J.">
        <title>Chlorella vulgaris genome assembly and annotation reveals the molecular basis for metabolic acclimation to high light conditions.</title>
        <authorList>
            <person name="Cecchin M."/>
            <person name="Marcolungo L."/>
            <person name="Rossato M."/>
            <person name="Girolomoni L."/>
            <person name="Cosentino E."/>
            <person name="Cuine S."/>
            <person name="Li-Beisson Y."/>
            <person name="Delledonne M."/>
            <person name="Ballottari M."/>
        </authorList>
    </citation>
    <scope>NUCLEOTIDE SEQUENCE</scope>
    <source>
        <strain evidence="5">211/11P</strain>
    </source>
</reference>
<keyword evidence="1" id="KW-0479">Metal-binding</keyword>
<dbReference type="InterPro" id="IPR013083">
    <property type="entry name" value="Znf_RING/FYVE/PHD"/>
</dbReference>
<dbReference type="Proteomes" id="UP001055712">
    <property type="component" value="Unassembled WGS sequence"/>
</dbReference>
<keyword evidence="6" id="KW-1185">Reference proteome</keyword>